<evidence type="ECO:0000256" key="3">
    <source>
        <dbReference type="ARBA" id="ARBA00011903"/>
    </source>
</evidence>
<dbReference type="FunCoup" id="Q0EZ84">
    <property type="interactions" value="341"/>
</dbReference>
<comment type="similarity">
    <text evidence="2">Belongs to the etk/wzc family.</text>
</comment>
<keyword evidence="11" id="KW-1133">Transmembrane helix</keyword>
<dbReference type="PANTHER" id="PTHR32309">
    <property type="entry name" value="TYROSINE-PROTEIN KINASE"/>
    <property type="match status" value="1"/>
</dbReference>
<feature type="domain" description="AAA" evidence="12">
    <location>
        <begin position="603"/>
        <end position="747"/>
    </location>
</feature>
<dbReference type="STRING" id="314344.AL013_00405"/>
<keyword evidence="8" id="KW-0829">Tyrosine-protein kinase</keyword>
<proteinExistence type="inferred from homology"/>
<evidence type="ECO:0000256" key="9">
    <source>
        <dbReference type="ARBA" id="ARBA00051245"/>
    </source>
</evidence>
<feature type="transmembrane region" description="Helical" evidence="11">
    <location>
        <begin position="28"/>
        <end position="46"/>
    </location>
</feature>
<gene>
    <name evidence="13" type="ORF">SPV1_07591</name>
</gene>
<dbReference type="InterPro" id="IPR027417">
    <property type="entry name" value="P-loop_NTPase"/>
</dbReference>
<comment type="catalytic activity">
    <reaction evidence="9">
        <text>L-tyrosyl-[protein] + ATP = O-phospho-L-tyrosyl-[protein] + ADP + H(+)</text>
        <dbReference type="Rhea" id="RHEA:10596"/>
        <dbReference type="Rhea" id="RHEA-COMP:10136"/>
        <dbReference type="Rhea" id="RHEA-COMP:20101"/>
        <dbReference type="ChEBI" id="CHEBI:15378"/>
        <dbReference type="ChEBI" id="CHEBI:30616"/>
        <dbReference type="ChEBI" id="CHEBI:46858"/>
        <dbReference type="ChEBI" id="CHEBI:61978"/>
        <dbReference type="ChEBI" id="CHEBI:456216"/>
        <dbReference type="EC" id="2.7.10.2"/>
    </reaction>
</comment>
<dbReference type="FunFam" id="3.40.50.300:FF:000527">
    <property type="entry name" value="Tyrosine-protein kinase etk"/>
    <property type="match status" value="1"/>
</dbReference>
<dbReference type="InterPro" id="IPR005702">
    <property type="entry name" value="Wzc-like_C"/>
</dbReference>
<dbReference type="CDD" id="cd05387">
    <property type="entry name" value="BY-kinase"/>
    <property type="match status" value="1"/>
</dbReference>
<dbReference type="RefSeq" id="WP_009849042.1">
    <property type="nucleotide sequence ID" value="NZ_DS022294.1"/>
</dbReference>
<keyword evidence="6" id="KW-0418">Kinase</keyword>
<keyword evidence="11" id="KW-0812">Transmembrane</keyword>
<dbReference type="AlphaFoldDB" id="Q0EZ84"/>
<evidence type="ECO:0000313" key="13">
    <source>
        <dbReference type="EMBL" id="EAU54540.1"/>
    </source>
</evidence>
<evidence type="ECO:0000256" key="2">
    <source>
        <dbReference type="ARBA" id="ARBA00008883"/>
    </source>
</evidence>
<comment type="caution">
    <text evidence="13">The sequence shown here is derived from an EMBL/GenBank/DDBJ whole genome shotgun (WGS) entry which is preliminary data.</text>
</comment>
<protein>
    <recommendedName>
        <fullName evidence="3">non-specific protein-tyrosine kinase</fullName>
        <ecNumber evidence="3">2.7.10.2</ecNumber>
    </recommendedName>
</protein>
<keyword evidence="11" id="KW-0472">Membrane</keyword>
<reference evidence="13 14" key="1">
    <citation type="submission" date="2006-09" db="EMBL/GenBank/DDBJ databases">
        <authorList>
            <person name="Emerson D."/>
            <person name="Ferriera S."/>
            <person name="Johnson J."/>
            <person name="Kravitz S."/>
            <person name="Halpern A."/>
            <person name="Remington K."/>
            <person name="Beeson K."/>
            <person name="Tran B."/>
            <person name="Rogers Y.-H."/>
            <person name="Friedman R."/>
            <person name="Venter J.C."/>
        </authorList>
    </citation>
    <scope>NUCLEOTIDE SEQUENCE [LARGE SCALE GENOMIC DNA]</scope>
    <source>
        <strain evidence="13 14">PV-1</strain>
    </source>
</reference>
<dbReference type="Proteomes" id="UP000005297">
    <property type="component" value="Unassembled WGS sequence"/>
</dbReference>
<dbReference type="Pfam" id="PF13614">
    <property type="entry name" value="AAA_31"/>
    <property type="match status" value="1"/>
</dbReference>
<dbReference type="SUPFAM" id="SSF52540">
    <property type="entry name" value="P-loop containing nucleoside triphosphate hydrolases"/>
    <property type="match status" value="1"/>
</dbReference>
<comment type="similarity">
    <text evidence="1">Belongs to the CpsD/CapB family.</text>
</comment>
<evidence type="ECO:0000256" key="6">
    <source>
        <dbReference type="ARBA" id="ARBA00022777"/>
    </source>
</evidence>
<dbReference type="HOGENOM" id="CLU_009912_2_1_0"/>
<organism evidence="13 14">
    <name type="scientific">Mariprofundus ferrooxydans PV-1</name>
    <dbReference type="NCBI Taxonomy" id="314345"/>
    <lineage>
        <taxon>Bacteria</taxon>
        <taxon>Pseudomonadati</taxon>
        <taxon>Pseudomonadota</taxon>
        <taxon>Candidatius Mariprofundia</taxon>
        <taxon>Mariprofundales</taxon>
        <taxon>Mariprofundaceae</taxon>
        <taxon>Mariprofundus</taxon>
    </lineage>
</organism>
<keyword evidence="7" id="KW-0067">ATP-binding</keyword>
<evidence type="ECO:0000256" key="4">
    <source>
        <dbReference type="ARBA" id="ARBA00022679"/>
    </source>
</evidence>
<dbReference type="GO" id="GO:0005886">
    <property type="term" value="C:plasma membrane"/>
    <property type="evidence" value="ECO:0007669"/>
    <property type="project" value="TreeGrafter"/>
</dbReference>
<evidence type="ECO:0000256" key="1">
    <source>
        <dbReference type="ARBA" id="ARBA00007316"/>
    </source>
</evidence>
<evidence type="ECO:0000313" key="14">
    <source>
        <dbReference type="Proteomes" id="UP000005297"/>
    </source>
</evidence>
<keyword evidence="4" id="KW-0808">Transferase</keyword>
<dbReference type="NCBIfam" id="TIGR01007">
    <property type="entry name" value="eps_fam"/>
    <property type="match status" value="1"/>
</dbReference>
<evidence type="ECO:0000256" key="5">
    <source>
        <dbReference type="ARBA" id="ARBA00022741"/>
    </source>
</evidence>
<name>Q0EZ84_9PROT</name>
<evidence type="ECO:0000256" key="7">
    <source>
        <dbReference type="ARBA" id="ARBA00022840"/>
    </source>
</evidence>
<dbReference type="GO" id="GO:0042802">
    <property type="term" value="F:identical protein binding"/>
    <property type="evidence" value="ECO:0007669"/>
    <property type="project" value="UniProtKB-ARBA"/>
</dbReference>
<dbReference type="GO" id="GO:0005524">
    <property type="term" value="F:ATP binding"/>
    <property type="evidence" value="ECO:0007669"/>
    <property type="project" value="UniProtKB-KW"/>
</dbReference>
<accession>Q0EZ84</accession>
<sequence>MNMMNEMISAQTERSLEDYLDMAVRQRWVILAITLVVFVAGMLWSLSKTPVYMSAMTVQFQSEDTAMSNNAGMKMGRGGFPGFQQQDKLDSKIAVIKSLPVAVRIVKELKLDRVTTLVAGRSLWMKIRDRIKGVIGMDVPLTHVDLGEFLPPADKAYDSLVITFLDEGHFRIENPLTGHALDTVQGREVELDGFKLSISSWHGPVGTVYSIGNRPAEPIAKGIRARLSASQSSSDMLYVTFTDNDRYRSAAVLKALASVYGDEEIAFKGGRLQKKIDFLDKIQQRVQSDLNELHANTNSSNLMQDMQGEVLLGQVEGLSKRWAEAYGEIKQTRFILDYLAGISDDKLEAAMQVLDVPESMSAAFSELSSKISKLQAKRTLLRRGVTDKFPEVVKLDREIDILKGQVKELRKRVNSSLEQKIAFLKQRMNQELLETKREQKAGNAEALRRALERKGQSTALTALLQRVLESKQQDSIDQAILLSDVRVIEPAEVPFRPILPNRFNDAIKALLAALALALGVAFLRENMDRTIKSLAELESKSGLAVFGTLPFSASEAGNRNSLITMSKPRSPESEAYRSLRTNIQFANLEKTIKTLIMTSAVPGEGKTTTTCNIAVTMANSGLKTLLIDCDMRKPRVNEYFGLERHSGLSDILIHSQDWHELAMPTTVENLSVISSGSIPPNPSELLGSKSMSAFLEEIKEEYEMILLDVPPVLVVTDAVLLGPKVDGLFLVVRANHAPIDAVQRAITQLNTVHIKPVGVIFNGFKVSSVYGGYGYKKYGRYGGTYGGYGGYGSKYGYYSHDYGEDAEKKDES</sequence>
<feature type="coiled-coil region" evidence="10">
    <location>
        <begin position="392"/>
        <end position="434"/>
    </location>
</feature>
<dbReference type="InParanoid" id="Q0EZ84"/>
<dbReference type="eggNOG" id="COG0489">
    <property type="taxonomic scope" value="Bacteria"/>
</dbReference>
<evidence type="ECO:0000256" key="11">
    <source>
        <dbReference type="SAM" id="Phobius"/>
    </source>
</evidence>
<evidence type="ECO:0000256" key="10">
    <source>
        <dbReference type="SAM" id="Coils"/>
    </source>
</evidence>
<keyword evidence="14" id="KW-1185">Reference proteome</keyword>
<dbReference type="Gene3D" id="3.40.50.300">
    <property type="entry name" value="P-loop containing nucleotide triphosphate hydrolases"/>
    <property type="match status" value="1"/>
</dbReference>
<keyword evidence="5" id="KW-0547">Nucleotide-binding</keyword>
<dbReference type="InterPro" id="IPR025669">
    <property type="entry name" value="AAA_dom"/>
</dbReference>
<dbReference type="EMBL" id="AATS01000007">
    <property type="protein sequence ID" value="EAU54540.1"/>
    <property type="molecule type" value="Genomic_DNA"/>
</dbReference>
<dbReference type="PANTHER" id="PTHR32309:SF13">
    <property type="entry name" value="FERRIC ENTEROBACTIN TRANSPORT PROTEIN FEPE"/>
    <property type="match status" value="1"/>
</dbReference>
<keyword evidence="10" id="KW-0175">Coiled coil</keyword>
<dbReference type="InterPro" id="IPR050445">
    <property type="entry name" value="Bact_polysacc_biosynth/exp"/>
</dbReference>
<evidence type="ECO:0000259" key="12">
    <source>
        <dbReference type="Pfam" id="PF13614"/>
    </source>
</evidence>
<dbReference type="OrthoDB" id="9812433at2"/>
<dbReference type="EC" id="2.7.10.2" evidence="3"/>
<dbReference type="GO" id="GO:0004715">
    <property type="term" value="F:non-membrane spanning protein tyrosine kinase activity"/>
    <property type="evidence" value="ECO:0007669"/>
    <property type="project" value="UniProtKB-EC"/>
</dbReference>
<evidence type="ECO:0000256" key="8">
    <source>
        <dbReference type="ARBA" id="ARBA00023137"/>
    </source>
</evidence>